<organism evidence="2 3">
    <name type="scientific">Mycena albidolilacea</name>
    <dbReference type="NCBI Taxonomy" id="1033008"/>
    <lineage>
        <taxon>Eukaryota</taxon>
        <taxon>Fungi</taxon>
        <taxon>Dikarya</taxon>
        <taxon>Basidiomycota</taxon>
        <taxon>Agaricomycotina</taxon>
        <taxon>Agaricomycetes</taxon>
        <taxon>Agaricomycetidae</taxon>
        <taxon>Agaricales</taxon>
        <taxon>Marasmiineae</taxon>
        <taxon>Mycenaceae</taxon>
        <taxon>Mycena</taxon>
    </lineage>
</organism>
<evidence type="ECO:0000313" key="2">
    <source>
        <dbReference type="EMBL" id="KAJ7330813.1"/>
    </source>
</evidence>
<gene>
    <name evidence="2" type="ORF">DFH08DRAFT_1021774</name>
</gene>
<evidence type="ECO:0000256" key="1">
    <source>
        <dbReference type="SAM" id="MobiDB-lite"/>
    </source>
</evidence>
<feature type="compositionally biased region" description="Basic residues" evidence="1">
    <location>
        <begin position="312"/>
        <end position="330"/>
    </location>
</feature>
<dbReference type="AlphaFoldDB" id="A0AAD6ZMW7"/>
<feature type="region of interest" description="Disordered" evidence="1">
    <location>
        <begin position="597"/>
        <end position="645"/>
    </location>
</feature>
<evidence type="ECO:0000313" key="3">
    <source>
        <dbReference type="Proteomes" id="UP001218218"/>
    </source>
</evidence>
<name>A0AAD6ZMW7_9AGAR</name>
<feature type="compositionally biased region" description="Low complexity" evidence="1">
    <location>
        <begin position="528"/>
        <end position="546"/>
    </location>
</feature>
<reference evidence="2" key="1">
    <citation type="submission" date="2023-03" db="EMBL/GenBank/DDBJ databases">
        <title>Massive genome expansion in bonnet fungi (Mycena s.s.) driven by repeated elements and novel gene families across ecological guilds.</title>
        <authorList>
            <consortium name="Lawrence Berkeley National Laboratory"/>
            <person name="Harder C.B."/>
            <person name="Miyauchi S."/>
            <person name="Viragh M."/>
            <person name="Kuo A."/>
            <person name="Thoen E."/>
            <person name="Andreopoulos B."/>
            <person name="Lu D."/>
            <person name="Skrede I."/>
            <person name="Drula E."/>
            <person name="Henrissat B."/>
            <person name="Morin E."/>
            <person name="Kohler A."/>
            <person name="Barry K."/>
            <person name="LaButti K."/>
            <person name="Morin E."/>
            <person name="Salamov A."/>
            <person name="Lipzen A."/>
            <person name="Mereny Z."/>
            <person name="Hegedus B."/>
            <person name="Baldrian P."/>
            <person name="Stursova M."/>
            <person name="Weitz H."/>
            <person name="Taylor A."/>
            <person name="Grigoriev I.V."/>
            <person name="Nagy L.G."/>
            <person name="Martin F."/>
            <person name="Kauserud H."/>
        </authorList>
    </citation>
    <scope>NUCLEOTIDE SEQUENCE</scope>
    <source>
        <strain evidence="2">CBHHK002</strain>
    </source>
</reference>
<proteinExistence type="predicted"/>
<feature type="compositionally biased region" description="Basic and acidic residues" evidence="1">
    <location>
        <begin position="1"/>
        <end position="23"/>
    </location>
</feature>
<dbReference type="EMBL" id="JARIHO010000036">
    <property type="protein sequence ID" value="KAJ7330813.1"/>
    <property type="molecule type" value="Genomic_DNA"/>
</dbReference>
<protein>
    <submittedName>
        <fullName evidence="2">Uncharacterized protein</fullName>
    </submittedName>
</protein>
<feature type="region of interest" description="Disordered" evidence="1">
    <location>
        <begin position="513"/>
        <end position="548"/>
    </location>
</feature>
<feature type="compositionally biased region" description="Basic and acidic residues" evidence="1">
    <location>
        <begin position="636"/>
        <end position="645"/>
    </location>
</feature>
<feature type="compositionally biased region" description="Basic residues" evidence="1">
    <location>
        <begin position="421"/>
        <end position="432"/>
    </location>
</feature>
<feature type="region of interest" description="Disordered" evidence="1">
    <location>
        <begin position="312"/>
        <end position="472"/>
    </location>
</feature>
<dbReference type="Proteomes" id="UP001218218">
    <property type="component" value="Unassembled WGS sequence"/>
</dbReference>
<feature type="compositionally biased region" description="Basic residues" evidence="1">
    <location>
        <begin position="620"/>
        <end position="629"/>
    </location>
</feature>
<sequence>MPEDKIQSRDTKEFADRGSREVETGETGISQNVAVRAMGVVEGRSERLGGKIKKMPRQLHVTKRAPNGLPSIGEKIEKMPCQLTRRGAGSKWPAEQITQKLLTKNVLRESGFHKTAARDKGTQSLYSYGTNQDSMNTITTANNLRGGTRHSGGEVVLGAEGKGTARIRRPSRPINVNAKTKGKFVGRLPREVFVYLVNAIRPEARFPPIYNVDTKKADLNLRISLQEEERAEAARARARVQRGLRQRDARWGRCRGGAGDACSWEVAHVGGDTMGKRGTVVGSAEGARAVESRRTSEVRVDTRRAVGVPWRRRARGRTRAVIRRTRRMRGGSRTPQRSRRGADDAGGCSEGRERGGVVAPSAVATGLGADEGQDGSGRAAQRVRGASARKRGGRQRQERRRTGGHLRTGRGTGGGGEARRACRYGGRRRRGKGAGPSAVRKSPCRRRPETAPGKGTQREVPAAHQAGSDVGCGKRVQRPLEAGADAVEGGQWPADTGCRRWRKRCVGHVGLSGGANDAQGSGGRRTGRNAAMGRPGRARRAAAVGSRCREAPPMWSRLSIDEADEAGTAARTRRWDLKTAMAERGHATMTRWWATCSGAKGKEKARRRSRDSDQVGCGRRYFKVGRPRRAATTSLEQRRNEEEGA</sequence>
<accession>A0AAD6ZMW7</accession>
<comment type="caution">
    <text evidence="2">The sequence shown here is derived from an EMBL/GenBank/DDBJ whole genome shotgun (WGS) entry which is preliminary data.</text>
</comment>
<keyword evidence="3" id="KW-1185">Reference proteome</keyword>
<feature type="region of interest" description="Disordered" evidence="1">
    <location>
        <begin position="1"/>
        <end position="27"/>
    </location>
</feature>
<feature type="compositionally biased region" description="Basic residues" evidence="1">
    <location>
        <begin position="387"/>
        <end position="408"/>
    </location>
</feature>